<dbReference type="InterPro" id="IPR058240">
    <property type="entry name" value="rSAM_sf"/>
</dbReference>
<dbReference type="InterPro" id="IPR013785">
    <property type="entry name" value="Aldolase_TIM"/>
</dbReference>
<evidence type="ECO:0000313" key="7">
    <source>
        <dbReference type="EMBL" id="EEO40197.2"/>
    </source>
</evidence>
<dbReference type="Pfam" id="PF04055">
    <property type="entry name" value="Radical_SAM"/>
    <property type="match status" value="1"/>
</dbReference>
<protein>
    <recommendedName>
        <fullName evidence="6">Radical SAM core domain-containing protein</fullName>
    </recommendedName>
</protein>
<name>A0A0M1VU40_FUSVC</name>
<dbReference type="PROSITE" id="PS51918">
    <property type="entry name" value="RADICAL_SAM"/>
    <property type="match status" value="1"/>
</dbReference>
<evidence type="ECO:0000256" key="3">
    <source>
        <dbReference type="ARBA" id="ARBA00022723"/>
    </source>
</evidence>
<keyword evidence="5" id="KW-0411">Iron-sulfur</keyword>
<dbReference type="PANTHER" id="PTHR43409">
    <property type="entry name" value="ANAEROBIC MAGNESIUM-PROTOPORPHYRIN IX MONOMETHYL ESTER CYCLASE-RELATED"/>
    <property type="match status" value="1"/>
</dbReference>
<reference evidence="7 8" key="1">
    <citation type="submission" date="2011-10" db="EMBL/GenBank/DDBJ databases">
        <title>The Genome Sequence of Fusobacterium sp. 4_1_13.</title>
        <authorList>
            <consortium name="The Broad Institute Genome Sequencing Platform"/>
            <person name="Earl A."/>
            <person name="Ward D."/>
            <person name="Feldgarden M."/>
            <person name="Gevers D."/>
            <person name="Strauss J."/>
            <person name="Ambrose C."/>
            <person name="Allen-Vercoe E."/>
            <person name="Young S.K."/>
            <person name="Zeng Q."/>
            <person name="Gargeya S."/>
            <person name="Fitzgerald M."/>
            <person name="Haas B."/>
            <person name="Abouelleil A."/>
            <person name="Alvarado L."/>
            <person name="Arachchi H.M."/>
            <person name="Berlin A."/>
            <person name="Brown A."/>
            <person name="Chapman S.B."/>
            <person name="Chen Z."/>
            <person name="Dunbar C."/>
            <person name="Freedman E."/>
            <person name="Gearin G."/>
            <person name="Goldberg J."/>
            <person name="Griggs A."/>
            <person name="Gujja S."/>
            <person name="Heiman D."/>
            <person name="Howarth C."/>
            <person name="Larson L."/>
            <person name="Lui A."/>
            <person name="MacDonald P.J."/>
            <person name="Montmayeur A."/>
            <person name="Murphy C."/>
            <person name="Neiman D."/>
            <person name="Pearson M."/>
            <person name="Priest M."/>
            <person name="Roberts A."/>
            <person name="Saif S."/>
            <person name="Shea T."/>
            <person name="Shenoy N."/>
            <person name="Sisk P."/>
            <person name="Stolte C."/>
            <person name="Sykes S."/>
            <person name="Wortman J."/>
            <person name="Nusbaum C."/>
            <person name="Birren B."/>
        </authorList>
    </citation>
    <scope>NUCLEOTIDE SEQUENCE [LARGE SCALE GENOMIC DNA]</scope>
    <source>
        <strain evidence="7 8">4_1_13</strain>
    </source>
</reference>
<gene>
    <name evidence="7" type="ORF">FSCG_00910</name>
</gene>
<dbReference type="GO" id="GO:0051536">
    <property type="term" value="F:iron-sulfur cluster binding"/>
    <property type="evidence" value="ECO:0007669"/>
    <property type="project" value="UniProtKB-KW"/>
</dbReference>
<evidence type="ECO:0000256" key="2">
    <source>
        <dbReference type="ARBA" id="ARBA00022691"/>
    </source>
</evidence>
<dbReference type="CDD" id="cd01335">
    <property type="entry name" value="Radical_SAM"/>
    <property type="match status" value="1"/>
</dbReference>
<evidence type="ECO:0000256" key="1">
    <source>
        <dbReference type="ARBA" id="ARBA00001966"/>
    </source>
</evidence>
<evidence type="ECO:0000313" key="8">
    <source>
        <dbReference type="Proteomes" id="UP000004925"/>
    </source>
</evidence>
<dbReference type="InterPro" id="IPR006638">
    <property type="entry name" value="Elp3/MiaA/NifB-like_rSAM"/>
</dbReference>
<dbReference type="GO" id="GO:0046872">
    <property type="term" value="F:metal ion binding"/>
    <property type="evidence" value="ECO:0007669"/>
    <property type="project" value="UniProtKB-KW"/>
</dbReference>
<dbReference type="SFLD" id="SFLDS00029">
    <property type="entry name" value="Radical_SAM"/>
    <property type="match status" value="1"/>
</dbReference>
<evidence type="ECO:0000256" key="4">
    <source>
        <dbReference type="ARBA" id="ARBA00023004"/>
    </source>
</evidence>
<evidence type="ECO:0000256" key="5">
    <source>
        <dbReference type="ARBA" id="ARBA00023014"/>
    </source>
</evidence>
<comment type="cofactor">
    <cofactor evidence="1">
        <name>[4Fe-4S] cluster</name>
        <dbReference type="ChEBI" id="CHEBI:49883"/>
    </cofactor>
</comment>
<dbReference type="InterPro" id="IPR051198">
    <property type="entry name" value="BchE-like"/>
</dbReference>
<keyword evidence="2" id="KW-0949">S-adenosyl-L-methionine</keyword>
<feature type="domain" description="Radical SAM core" evidence="6">
    <location>
        <begin position="11"/>
        <end position="244"/>
    </location>
</feature>
<dbReference type="InterPro" id="IPR007197">
    <property type="entry name" value="rSAM"/>
</dbReference>
<dbReference type="PANTHER" id="PTHR43409:SF4">
    <property type="entry name" value="RADICAL SAM SUPERFAMILY PROTEIN"/>
    <property type="match status" value="1"/>
</dbReference>
<dbReference type="EMBL" id="ACDE02000019">
    <property type="protein sequence ID" value="EEO40197.2"/>
    <property type="molecule type" value="Genomic_DNA"/>
</dbReference>
<accession>A0A0M1VU40</accession>
<evidence type="ECO:0000259" key="6">
    <source>
        <dbReference type="PROSITE" id="PS51918"/>
    </source>
</evidence>
<dbReference type="Gene3D" id="3.20.20.70">
    <property type="entry name" value="Aldolase class I"/>
    <property type="match status" value="1"/>
</dbReference>
<dbReference type="RefSeq" id="WP_029599707.1">
    <property type="nucleotide sequence ID" value="NZ_KQ235737.1"/>
</dbReference>
<keyword evidence="4" id="KW-0408">Iron</keyword>
<keyword evidence="3" id="KW-0479">Metal-binding</keyword>
<dbReference type="AlphaFoldDB" id="A0A0M1VU40"/>
<dbReference type="SFLD" id="SFLDG01082">
    <property type="entry name" value="B12-binding_domain_containing"/>
    <property type="match status" value="1"/>
</dbReference>
<dbReference type="SMART" id="SM00729">
    <property type="entry name" value="Elp3"/>
    <property type="match status" value="1"/>
</dbReference>
<dbReference type="SFLD" id="SFLDG01095">
    <property type="entry name" value="Uncharacterised_Radical_SAM_Su"/>
    <property type="match status" value="1"/>
</dbReference>
<sequence length="297" mass="33956">MYDLYDFPLYRPPSEAYSLIIQITLGCSHNRCSFCSMYKDKKFVIKPIEDIKSDIDAFRALYKNRAVEKIFLADGDALVVPTDILIQVLDYIREVFPECKRVSIYGTAIAIHQKSVEDLKKLYEKGLTLVYLGVESGDDEALKFIKKGIKAEKIVELSKKIMSTGIDLSITLIAGLLGKYQDNKMHAINTAKIITDISPKYASILNLRLYEGTELYNLMQDGKYDYMEGIEVLKEMKLVLSSMDTSKITRPIIFRANHASNYLNLKGNLPEDIPRMIKEIDYAIENEAINVNNYRFL</sequence>
<organism evidence="7 8">
    <name type="scientific">Fusobacterium vincentii 4_1_13</name>
    <dbReference type="NCBI Taxonomy" id="469606"/>
    <lineage>
        <taxon>Bacteria</taxon>
        <taxon>Fusobacteriati</taxon>
        <taxon>Fusobacteriota</taxon>
        <taxon>Fusobacteriia</taxon>
        <taxon>Fusobacteriales</taxon>
        <taxon>Fusobacteriaceae</taxon>
        <taxon>Fusobacterium</taxon>
    </lineage>
</organism>
<comment type="caution">
    <text evidence="7">The sequence shown here is derived from an EMBL/GenBank/DDBJ whole genome shotgun (WGS) entry which is preliminary data.</text>
</comment>
<proteinExistence type="predicted"/>
<dbReference type="eggNOG" id="COG1032">
    <property type="taxonomic scope" value="Bacteria"/>
</dbReference>
<dbReference type="Proteomes" id="UP000004925">
    <property type="component" value="Unassembled WGS sequence"/>
</dbReference>
<dbReference type="GO" id="GO:0003824">
    <property type="term" value="F:catalytic activity"/>
    <property type="evidence" value="ECO:0007669"/>
    <property type="project" value="InterPro"/>
</dbReference>
<dbReference type="SUPFAM" id="SSF102114">
    <property type="entry name" value="Radical SAM enzymes"/>
    <property type="match status" value="1"/>
</dbReference>